<dbReference type="Proteomes" id="UP000095286">
    <property type="component" value="Unplaced"/>
</dbReference>
<dbReference type="WBParaSite" id="RSKR_0001079800.1">
    <property type="protein sequence ID" value="RSKR_0001079800.1"/>
    <property type="gene ID" value="RSKR_0001079800"/>
</dbReference>
<accession>A0AC35UEJ1</accession>
<organism evidence="1 2">
    <name type="scientific">Rhabditophanes sp. KR3021</name>
    <dbReference type="NCBI Taxonomy" id="114890"/>
    <lineage>
        <taxon>Eukaryota</taxon>
        <taxon>Metazoa</taxon>
        <taxon>Ecdysozoa</taxon>
        <taxon>Nematoda</taxon>
        <taxon>Chromadorea</taxon>
        <taxon>Rhabditida</taxon>
        <taxon>Tylenchina</taxon>
        <taxon>Panagrolaimomorpha</taxon>
        <taxon>Strongyloidoidea</taxon>
        <taxon>Alloionematidae</taxon>
        <taxon>Rhabditophanes</taxon>
    </lineage>
</organism>
<reference evidence="2" key="1">
    <citation type="submission" date="2016-11" db="UniProtKB">
        <authorList>
            <consortium name="WormBaseParasite"/>
        </authorList>
    </citation>
    <scope>IDENTIFICATION</scope>
    <source>
        <strain evidence="2">KR3021</strain>
    </source>
</reference>
<sequence>MVTAKVYRLLVTTTLLFNCLVNDCDATKCLDCVGEDCMGSFCEGDYCMVGSYAPRWGSTEWGKPTTVKGCLTGDMINPKLKDHCETAERDPSKLFACFCKDKQNCNASANQKKLPQQPISLLKCACKGSHCEGKKYCRGELCSYVVNHRTRAFEQGCINGSVPLIERRTAGACMMPPITGAMHHTLAKSAEDLVRTESCLCGTDMCNLRKPTIKTSEKMNCPANIKLTFMGTTSISANISCEGEFCYKVKIQSKLGLMSYYDSYGCVSYQEGAELAEEFKPTGCARFMNEKLEVKACFNTDDKKAIARAWANQEQAIRRKGGKKPSKMEIDEFDESEEDTGAEEAEEEEEVRKKVSKPSKESFAKDDRGEEFDEEEDEEESKGKESESEVQDKTKEKEEKEEKEDGKKVKETEVLSTTPHFIFQRITEAPAVEDSNTALISVFGLIMLLILLSGAIWKLELHKKLMRSNYDSVAGG</sequence>
<name>A0AC35UEJ1_9BILA</name>
<evidence type="ECO:0000313" key="2">
    <source>
        <dbReference type="WBParaSite" id="RSKR_0001079800.1"/>
    </source>
</evidence>
<proteinExistence type="predicted"/>
<evidence type="ECO:0000313" key="1">
    <source>
        <dbReference type="Proteomes" id="UP000095286"/>
    </source>
</evidence>
<protein>
    <submittedName>
        <fullName evidence="2">Activin_recp domain-containing protein</fullName>
    </submittedName>
</protein>